<gene>
    <name evidence="1" type="ORF">UFOVP637_41</name>
</gene>
<sequence>MVVSIVTSLFTQAINPTPAIPELVIYKERPPLMQVDHKELARELLSKKDFKCFSYVMSKESAWKNKKNPHSSAAGVGQLLDSTYENLGMKRSKSEVAQTIAALAYIGRKYGNGGACAAALHFRKFNWY</sequence>
<dbReference type="Gene3D" id="1.10.530.10">
    <property type="match status" value="1"/>
</dbReference>
<evidence type="ECO:0000313" key="1">
    <source>
        <dbReference type="EMBL" id="CAB4154179.1"/>
    </source>
</evidence>
<dbReference type="EMBL" id="LR796609">
    <property type="protein sequence ID" value="CAB4154179.1"/>
    <property type="molecule type" value="Genomic_DNA"/>
</dbReference>
<evidence type="ECO:0008006" key="2">
    <source>
        <dbReference type="Google" id="ProtNLM"/>
    </source>
</evidence>
<protein>
    <recommendedName>
        <fullName evidence="2">Transglycosylase SLT domain-containing protein</fullName>
    </recommendedName>
</protein>
<proteinExistence type="predicted"/>
<name>A0A6J5N532_9CAUD</name>
<accession>A0A6J5N532</accession>
<reference evidence="1" key="1">
    <citation type="submission" date="2020-04" db="EMBL/GenBank/DDBJ databases">
        <authorList>
            <person name="Chiriac C."/>
            <person name="Salcher M."/>
            <person name="Ghai R."/>
            <person name="Kavagutti S V."/>
        </authorList>
    </citation>
    <scope>NUCLEOTIDE SEQUENCE</scope>
</reference>
<organism evidence="1">
    <name type="scientific">uncultured Caudovirales phage</name>
    <dbReference type="NCBI Taxonomy" id="2100421"/>
    <lineage>
        <taxon>Viruses</taxon>
        <taxon>Duplodnaviria</taxon>
        <taxon>Heunggongvirae</taxon>
        <taxon>Uroviricota</taxon>
        <taxon>Caudoviricetes</taxon>
        <taxon>Peduoviridae</taxon>
        <taxon>Maltschvirus</taxon>
        <taxon>Maltschvirus maltsch</taxon>
    </lineage>
</organism>